<keyword evidence="2" id="KW-1185">Reference proteome</keyword>
<reference evidence="1 2" key="1">
    <citation type="journal article" date="2018" name="PLoS ONE">
        <title>The draft genome of Kipferlia bialata reveals reductive genome evolution in fornicate parasites.</title>
        <authorList>
            <person name="Tanifuji G."/>
            <person name="Takabayashi S."/>
            <person name="Kume K."/>
            <person name="Takagi M."/>
            <person name="Nakayama T."/>
            <person name="Kamikawa R."/>
            <person name="Inagaki Y."/>
            <person name="Hashimoto T."/>
        </authorList>
    </citation>
    <scope>NUCLEOTIDE SEQUENCE [LARGE SCALE GENOMIC DNA]</scope>
    <source>
        <strain evidence="1">NY0173</strain>
    </source>
</reference>
<organism evidence="1 2">
    <name type="scientific">Kipferlia bialata</name>
    <dbReference type="NCBI Taxonomy" id="797122"/>
    <lineage>
        <taxon>Eukaryota</taxon>
        <taxon>Metamonada</taxon>
        <taxon>Carpediemonas-like organisms</taxon>
        <taxon>Kipferlia</taxon>
    </lineage>
</organism>
<protein>
    <submittedName>
        <fullName evidence="1">Uncharacterized protein</fullName>
    </submittedName>
</protein>
<dbReference type="Proteomes" id="UP000265618">
    <property type="component" value="Unassembled WGS sequence"/>
</dbReference>
<comment type="caution">
    <text evidence="1">The sequence shown here is derived from an EMBL/GenBank/DDBJ whole genome shotgun (WGS) entry which is preliminary data.</text>
</comment>
<accession>A0A391NUM8</accession>
<evidence type="ECO:0000313" key="1">
    <source>
        <dbReference type="EMBL" id="GCA64865.1"/>
    </source>
</evidence>
<feature type="non-terminal residue" evidence="1">
    <location>
        <position position="43"/>
    </location>
</feature>
<evidence type="ECO:0000313" key="2">
    <source>
        <dbReference type="Proteomes" id="UP000265618"/>
    </source>
</evidence>
<proteinExistence type="predicted"/>
<gene>
    <name evidence="1" type="ORF">KIPB_015605</name>
</gene>
<dbReference type="AlphaFoldDB" id="A0A391NUM8"/>
<dbReference type="EMBL" id="BDIP01008875">
    <property type="protein sequence ID" value="GCA64865.1"/>
    <property type="molecule type" value="Genomic_DNA"/>
</dbReference>
<sequence length="43" mass="4154">MEGAKGVYAGDMGVKSTGGTLSVAVSDSTVLVGEGVTVSATYT</sequence>
<name>A0A391NUM8_9EUKA</name>